<dbReference type="RefSeq" id="WP_142888095.1">
    <property type="nucleotide sequence ID" value="NZ_VIKR01000001.1"/>
</dbReference>
<evidence type="ECO:0000256" key="3">
    <source>
        <dbReference type="ARBA" id="ARBA00011892"/>
    </source>
</evidence>
<dbReference type="OrthoDB" id="341217at2"/>
<comment type="similarity">
    <text evidence="1 7">Belongs to the thymidine/pyrimidine-nucleoside phosphorylase family.</text>
</comment>
<dbReference type="InterPro" id="IPR036320">
    <property type="entry name" value="Glycosyl_Trfase_fam3_N_dom_sf"/>
</dbReference>
<evidence type="ECO:0000313" key="9">
    <source>
        <dbReference type="EMBL" id="TQV76735.1"/>
    </source>
</evidence>
<dbReference type="NCBIfam" id="TIGR02643">
    <property type="entry name" value="T_phosphoryl"/>
    <property type="match status" value="1"/>
</dbReference>
<dbReference type="Gene3D" id="3.40.1030.10">
    <property type="entry name" value="Nucleoside phosphorylase/phosphoribosyltransferase catalytic domain"/>
    <property type="match status" value="1"/>
</dbReference>
<dbReference type="Pfam" id="PF02885">
    <property type="entry name" value="Glycos_trans_3N"/>
    <property type="match status" value="1"/>
</dbReference>
<dbReference type="GO" id="GO:0046104">
    <property type="term" value="P:thymidine metabolic process"/>
    <property type="evidence" value="ECO:0007669"/>
    <property type="project" value="UniProtKB-UniRule"/>
</dbReference>
<keyword evidence="10" id="KW-1185">Reference proteome</keyword>
<dbReference type="InterPro" id="IPR036566">
    <property type="entry name" value="PYNP-like_C_sf"/>
</dbReference>
<dbReference type="PANTHER" id="PTHR10515">
    <property type="entry name" value="THYMIDINE PHOSPHORYLASE"/>
    <property type="match status" value="1"/>
</dbReference>
<evidence type="ECO:0000256" key="2">
    <source>
        <dbReference type="ARBA" id="ARBA00011738"/>
    </source>
</evidence>
<dbReference type="SUPFAM" id="SSF47648">
    <property type="entry name" value="Nucleoside phosphorylase/phosphoribosyltransferase N-terminal domain"/>
    <property type="match status" value="1"/>
</dbReference>
<dbReference type="EMBL" id="VIKR01000001">
    <property type="protein sequence ID" value="TQV76735.1"/>
    <property type="molecule type" value="Genomic_DNA"/>
</dbReference>
<keyword evidence="5 7" id="KW-0808">Transferase</keyword>
<dbReference type="Proteomes" id="UP000317839">
    <property type="component" value="Unassembled WGS sequence"/>
</dbReference>
<dbReference type="PROSITE" id="PS00647">
    <property type="entry name" value="THYMID_PHOSPHORYLASE"/>
    <property type="match status" value="1"/>
</dbReference>
<dbReference type="PANTHER" id="PTHR10515:SF0">
    <property type="entry name" value="THYMIDINE PHOSPHORYLASE"/>
    <property type="match status" value="1"/>
</dbReference>
<dbReference type="HAMAP" id="MF_01628">
    <property type="entry name" value="Thymid_phosp"/>
    <property type="match status" value="1"/>
</dbReference>
<dbReference type="SUPFAM" id="SSF54680">
    <property type="entry name" value="Pyrimidine nucleoside phosphorylase C-terminal domain"/>
    <property type="match status" value="1"/>
</dbReference>
<dbReference type="AlphaFoldDB" id="A0A545THQ6"/>
<dbReference type="InterPro" id="IPR035902">
    <property type="entry name" value="Nuc_phospho_transferase"/>
</dbReference>
<reference evidence="9 10" key="1">
    <citation type="submission" date="2019-06" db="EMBL/GenBank/DDBJ databases">
        <title>Draft genome of Aliikangiella marina GYP-15.</title>
        <authorList>
            <person name="Wang G."/>
        </authorList>
    </citation>
    <scope>NUCLEOTIDE SEQUENCE [LARGE SCALE GENOMIC DNA]</scope>
    <source>
        <strain evidence="9 10">GYP-15</strain>
    </source>
</reference>
<dbReference type="InterPro" id="IPR017459">
    <property type="entry name" value="Glycosyl_Trfase_fam3_N_dom"/>
</dbReference>
<dbReference type="GO" id="GO:0004645">
    <property type="term" value="F:1,4-alpha-oligoglucan phosphorylase activity"/>
    <property type="evidence" value="ECO:0007669"/>
    <property type="project" value="InterPro"/>
</dbReference>
<dbReference type="GO" id="GO:0005829">
    <property type="term" value="C:cytosol"/>
    <property type="evidence" value="ECO:0007669"/>
    <property type="project" value="TreeGrafter"/>
</dbReference>
<dbReference type="Gene3D" id="1.20.970.10">
    <property type="entry name" value="Transferase, Pyrimidine Nucleoside Phosphorylase, Chain C"/>
    <property type="match status" value="1"/>
</dbReference>
<accession>A0A545THQ6</accession>
<keyword evidence="4 7" id="KW-0328">Glycosyltransferase</keyword>
<dbReference type="PIRSF" id="PIRSF000478">
    <property type="entry name" value="TP_PyNP"/>
    <property type="match status" value="1"/>
</dbReference>
<evidence type="ECO:0000256" key="1">
    <source>
        <dbReference type="ARBA" id="ARBA00006915"/>
    </source>
</evidence>
<dbReference type="EC" id="2.4.2.4" evidence="3 7"/>
<sequence>MLAQEVIRTKRDGKVLSADEIRFFVDGIVDQSISEGQVAAFAMAVFFQGMQRDECVELTRNLQHSGATLDWSNFKLNGPVVDKHSTGGVGDKVSLMLAPMLAACGAHVPMISGRGLGHTGGTLDKMESIPGYNAAPSVADFQRIVSEIGCAIVGQTSELAPADKRLYGIRDVTSTVESIPLITASILSKKLASGLDALIMDVKTGSGAFAADYQMAKALAKNIVEVGEGLGLPTSALITDMSQVLGQTAGNALEVQESIDYLTGKHCDPRLHQVVIELGAEVLVLSGVCENLAEGEAKMNQSLQSGQAAELFSKMVVALGGPADLLEKPQQYLAQAPVVVPVLSGQSKTLTIEEMDGRAIGNVVVELGGGRRRAQDDVDHSVGLSEIKAVGDQINADEPLMMVHAKSHEDAQRAIKQVHAAVVLSESVTNKPNAVLERITSKTPA</sequence>
<comment type="caution">
    <text evidence="9">The sequence shown here is derived from an EMBL/GenBank/DDBJ whole genome shotgun (WGS) entry which is preliminary data.</text>
</comment>
<gene>
    <name evidence="7 9" type="primary">deoA</name>
    <name evidence="9" type="ORF">FLL45_01905</name>
</gene>
<comment type="catalytic activity">
    <reaction evidence="6 7">
        <text>thymidine + phosphate = 2-deoxy-alpha-D-ribose 1-phosphate + thymine</text>
        <dbReference type="Rhea" id="RHEA:16037"/>
        <dbReference type="ChEBI" id="CHEBI:17748"/>
        <dbReference type="ChEBI" id="CHEBI:17821"/>
        <dbReference type="ChEBI" id="CHEBI:43474"/>
        <dbReference type="ChEBI" id="CHEBI:57259"/>
        <dbReference type="EC" id="2.4.2.4"/>
    </reaction>
</comment>
<evidence type="ECO:0000256" key="4">
    <source>
        <dbReference type="ARBA" id="ARBA00022676"/>
    </source>
</evidence>
<proteinExistence type="inferred from homology"/>
<organism evidence="9 10">
    <name type="scientific">Aliikangiella marina</name>
    <dbReference type="NCBI Taxonomy" id="1712262"/>
    <lineage>
        <taxon>Bacteria</taxon>
        <taxon>Pseudomonadati</taxon>
        <taxon>Pseudomonadota</taxon>
        <taxon>Gammaproteobacteria</taxon>
        <taxon>Oceanospirillales</taxon>
        <taxon>Pleioneaceae</taxon>
        <taxon>Aliikangiella</taxon>
    </lineage>
</organism>
<dbReference type="NCBIfam" id="NF004490">
    <property type="entry name" value="PRK05820.1"/>
    <property type="match status" value="1"/>
</dbReference>
<dbReference type="FunFam" id="3.40.1030.10:FF:000003">
    <property type="entry name" value="Pyrimidine-nucleoside phosphorylase"/>
    <property type="match status" value="1"/>
</dbReference>
<dbReference type="SUPFAM" id="SSF52418">
    <property type="entry name" value="Nucleoside phosphorylase/phosphoribosyltransferase catalytic domain"/>
    <property type="match status" value="1"/>
</dbReference>
<comment type="function">
    <text evidence="7">The enzymes which catalyze the reversible phosphorolysis of pyrimidine nucleosides are involved in the degradation of these compounds and in their utilization as carbon and energy sources, or in the rescue of pyrimidine bases for nucleotide synthesis.</text>
</comment>
<name>A0A545THQ6_9GAMM</name>
<dbReference type="SMART" id="SM00941">
    <property type="entry name" value="PYNP_C"/>
    <property type="match status" value="1"/>
</dbReference>
<dbReference type="Gene3D" id="3.90.1170.30">
    <property type="entry name" value="Pyrimidine nucleoside phosphorylase-like, C-terminal domain"/>
    <property type="match status" value="1"/>
</dbReference>
<evidence type="ECO:0000256" key="5">
    <source>
        <dbReference type="ARBA" id="ARBA00022679"/>
    </source>
</evidence>
<evidence type="ECO:0000259" key="8">
    <source>
        <dbReference type="SMART" id="SM00941"/>
    </source>
</evidence>
<evidence type="ECO:0000313" key="10">
    <source>
        <dbReference type="Proteomes" id="UP000317839"/>
    </source>
</evidence>
<evidence type="ECO:0000256" key="6">
    <source>
        <dbReference type="ARBA" id="ARBA00048550"/>
    </source>
</evidence>
<comment type="pathway">
    <text evidence="7">Pyrimidine metabolism; dTMP biosynthesis via salvage pathway; dTMP from thymine: step 1/2.</text>
</comment>
<dbReference type="InterPro" id="IPR000312">
    <property type="entry name" value="Glycosyl_Trfase_fam3"/>
</dbReference>
<dbReference type="Pfam" id="PF07831">
    <property type="entry name" value="PYNP_C"/>
    <property type="match status" value="1"/>
</dbReference>
<dbReference type="NCBIfam" id="TIGR02644">
    <property type="entry name" value="Y_phosphoryl"/>
    <property type="match status" value="1"/>
</dbReference>
<evidence type="ECO:0000256" key="7">
    <source>
        <dbReference type="HAMAP-Rule" id="MF_01628"/>
    </source>
</evidence>
<dbReference type="UniPathway" id="UPA00578">
    <property type="reaction ID" value="UER00638"/>
</dbReference>
<dbReference type="InterPro" id="IPR018090">
    <property type="entry name" value="Pyrmidine_PPas_bac/euk"/>
</dbReference>
<dbReference type="InterPro" id="IPR013102">
    <property type="entry name" value="PYNP_C"/>
</dbReference>
<dbReference type="GO" id="GO:0006206">
    <property type="term" value="P:pyrimidine nucleobase metabolic process"/>
    <property type="evidence" value="ECO:0007669"/>
    <property type="project" value="InterPro"/>
</dbReference>
<dbReference type="InterPro" id="IPR017872">
    <property type="entry name" value="Pyrmidine_PPase_CS"/>
</dbReference>
<feature type="domain" description="Pyrimidine nucleoside phosphorylase C-terminal" evidence="8">
    <location>
        <begin position="351"/>
        <end position="425"/>
    </location>
</feature>
<comment type="subunit">
    <text evidence="2 7">Homodimer.</text>
</comment>
<dbReference type="InterPro" id="IPR013465">
    <property type="entry name" value="Thymidine_Pase"/>
</dbReference>
<dbReference type="Pfam" id="PF00591">
    <property type="entry name" value="Glycos_transf_3"/>
    <property type="match status" value="1"/>
</dbReference>
<dbReference type="InterPro" id="IPR000053">
    <property type="entry name" value="Thymidine/pyrmidine_PPase"/>
</dbReference>
<dbReference type="GO" id="GO:0009032">
    <property type="term" value="F:thymidine phosphorylase activity"/>
    <property type="evidence" value="ECO:0007669"/>
    <property type="project" value="UniProtKB-UniRule"/>
</dbReference>
<protein>
    <recommendedName>
        <fullName evidence="3 7">Thymidine phosphorylase</fullName>
        <ecNumber evidence="3 7">2.4.2.4</ecNumber>
    </recommendedName>
    <alternativeName>
        <fullName evidence="7">TdRPase</fullName>
    </alternativeName>
</protein>